<name>A0A6C0EYI0_9ZZZZ</name>
<reference evidence="2" key="1">
    <citation type="journal article" date="2020" name="Nature">
        <title>Giant virus diversity and host interactions through global metagenomics.</title>
        <authorList>
            <person name="Schulz F."/>
            <person name="Roux S."/>
            <person name="Paez-Espino D."/>
            <person name="Jungbluth S."/>
            <person name="Walsh D.A."/>
            <person name="Denef V.J."/>
            <person name="McMahon K.D."/>
            <person name="Konstantinidis K.T."/>
            <person name="Eloe-Fadrosh E.A."/>
            <person name="Kyrpides N.C."/>
            <person name="Woyke T."/>
        </authorList>
    </citation>
    <scope>NUCLEOTIDE SEQUENCE</scope>
    <source>
        <strain evidence="2">GVMAG-M-3300009161-34</strain>
    </source>
</reference>
<feature type="region of interest" description="Disordered" evidence="1">
    <location>
        <begin position="111"/>
        <end position="130"/>
    </location>
</feature>
<feature type="compositionally biased region" description="Low complexity" evidence="1">
    <location>
        <begin position="276"/>
        <end position="291"/>
    </location>
</feature>
<dbReference type="EMBL" id="MN738965">
    <property type="protein sequence ID" value="QHT33369.1"/>
    <property type="molecule type" value="Genomic_DNA"/>
</dbReference>
<feature type="region of interest" description="Disordered" evidence="1">
    <location>
        <begin position="276"/>
        <end position="306"/>
    </location>
</feature>
<organism evidence="2">
    <name type="scientific">viral metagenome</name>
    <dbReference type="NCBI Taxonomy" id="1070528"/>
    <lineage>
        <taxon>unclassified sequences</taxon>
        <taxon>metagenomes</taxon>
        <taxon>organismal metagenomes</taxon>
    </lineage>
</organism>
<feature type="compositionally biased region" description="Low complexity" evidence="1">
    <location>
        <begin position="462"/>
        <end position="484"/>
    </location>
</feature>
<feature type="region of interest" description="Disordered" evidence="1">
    <location>
        <begin position="1"/>
        <end position="24"/>
    </location>
</feature>
<feature type="compositionally biased region" description="Polar residues" evidence="1">
    <location>
        <begin position="515"/>
        <end position="542"/>
    </location>
</feature>
<protein>
    <submittedName>
        <fullName evidence="2">Uncharacterized protein</fullName>
    </submittedName>
</protein>
<feature type="compositionally biased region" description="Basic and acidic residues" evidence="1">
    <location>
        <begin position="296"/>
        <end position="306"/>
    </location>
</feature>
<feature type="region of interest" description="Disordered" evidence="1">
    <location>
        <begin position="460"/>
        <end position="553"/>
    </location>
</feature>
<feature type="compositionally biased region" description="Low complexity" evidence="1">
    <location>
        <begin position="1"/>
        <end position="22"/>
    </location>
</feature>
<evidence type="ECO:0000256" key="1">
    <source>
        <dbReference type="SAM" id="MobiDB-lite"/>
    </source>
</evidence>
<evidence type="ECO:0000313" key="2">
    <source>
        <dbReference type="EMBL" id="QHT33369.1"/>
    </source>
</evidence>
<dbReference type="AlphaFoldDB" id="A0A6C0EYI0"/>
<proteinExistence type="predicted"/>
<feature type="compositionally biased region" description="Gly residues" evidence="1">
    <location>
        <begin position="111"/>
        <end position="126"/>
    </location>
</feature>
<accession>A0A6C0EYI0</accession>
<feature type="compositionally biased region" description="Polar residues" evidence="1">
    <location>
        <begin position="485"/>
        <end position="502"/>
    </location>
</feature>
<sequence>MGKKTNNNKSSTDSNKKSGGSDTEVVPDEFKTVIFDFINDFTNTFPEYSECLEEYFTAVSVVSDDGGCVKTERLITDDSVIKLYTYCKDVYPARFFDILYKNGEIFNSANGGGDGGDGSGDGGDGGSNTEPSLKMDVHFLPKIDFMKVWNTPDISDNTRSTIWKYLQLILFSIITNISDRDSFGDTAKLFEAINEDELKTKLEETFKNMQDMFMGDTKESGKTGENAKCDGVNMEDFDKFAEHLKNLTGENGDIDMSAFPGLSGFPGFPGFDFKNAASSGGDSGSAKGEGSTPSGDTKKKPEMPNPETIHEHISKLLNGKIGSLAKEIAEETAGDLDLGIDMDDDPSKIDMGNVFQKLFKNPGKLMNMVKNVGKKLDDKFKNGDIKESEIMQEASDLLSNMKNMPGMGNLTSMLNQLGMSGLGGLAGLGGKGGKVNMGALQSHFQQNMKQAKMKERMLNKLQQKQQPKPSPQPAQSTQSAQPTQNRPTTSVFKIGEQIQQTPRPIASVQKGAAVGTSTGVHLNTENENKVLVNTTENSNTEISQKKKKKKNKK</sequence>